<dbReference type="EMBL" id="GBXM01052819">
    <property type="protein sequence ID" value="JAH55758.1"/>
    <property type="molecule type" value="Transcribed_RNA"/>
</dbReference>
<organism evidence="1">
    <name type="scientific">Anguilla anguilla</name>
    <name type="common">European freshwater eel</name>
    <name type="synonym">Muraena anguilla</name>
    <dbReference type="NCBI Taxonomy" id="7936"/>
    <lineage>
        <taxon>Eukaryota</taxon>
        <taxon>Metazoa</taxon>
        <taxon>Chordata</taxon>
        <taxon>Craniata</taxon>
        <taxon>Vertebrata</taxon>
        <taxon>Euteleostomi</taxon>
        <taxon>Actinopterygii</taxon>
        <taxon>Neopterygii</taxon>
        <taxon>Teleostei</taxon>
        <taxon>Anguilliformes</taxon>
        <taxon>Anguillidae</taxon>
        <taxon>Anguilla</taxon>
    </lineage>
</organism>
<proteinExistence type="predicted"/>
<name>A0A0E9TSR6_ANGAN</name>
<reference evidence="1" key="1">
    <citation type="submission" date="2014-11" db="EMBL/GenBank/DDBJ databases">
        <authorList>
            <person name="Amaro Gonzalez C."/>
        </authorList>
    </citation>
    <scope>NUCLEOTIDE SEQUENCE</scope>
</reference>
<protein>
    <submittedName>
        <fullName evidence="1">Uncharacterized protein</fullName>
    </submittedName>
</protein>
<dbReference type="AlphaFoldDB" id="A0A0E9TSR6"/>
<accession>A0A0E9TSR6</accession>
<sequence>MYYYYYYYYYYFDILMQVCFTCV</sequence>
<evidence type="ECO:0000313" key="1">
    <source>
        <dbReference type="EMBL" id="JAH55758.1"/>
    </source>
</evidence>
<reference evidence="1" key="2">
    <citation type="journal article" date="2015" name="Fish Shellfish Immunol.">
        <title>Early steps in the European eel (Anguilla anguilla)-Vibrio vulnificus interaction in the gills: Role of the RtxA13 toxin.</title>
        <authorList>
            <person name="Callol A."/>
            <person name="Pajuelo D."/>
            <person name="Ebbesson L."/>
            <person name="Teles M."/>
            <person name="MacKenzie S."/>
            <person name="Amaro C."/>
        </authorList>
    </citation>
    <scope>NUCLEOTIDE SEQUENCE</scope>
</reference>